<evidence type="ECO:0000313" key="3">
    <source>
        <dbReference type="Proteomes" id="UP000298653"/>
    </source>
</evidence>
<keyword evidence="1" id="KW-0812">Transmembrane</keyword>
<protein>
    <submittedName>
        <fullName evidence="2">Uncharacterized protein</fullName>
    </submittedName>
</protein>
<keyword evidence="3" id="KW-1185">Reference proteome</keyword>
<organism evidence="2 3">
    <name type="scientific">Anaerostipes rhamnosivorans</name>
    <dbReference type="NCBI Taxonomy" id="1229621"/>
    <lineage>
        <taxon>Bacteria</taxon>
        <taxon>Bacillati</taxon>
        <taxon>Bacillota</taxon>
        <taxon>Clostridia</taxon>
        <taxon>Lachnospirales</taxon>
        <taxon>Lachnospiraceae</taxon>
        <taxon>Anaerostipes</taxon>
    </lineage>
</organism>
<evidence type="ECO:0000313" key="2">
    <source>
        <dbReference type="EMBL" id="QCP35383.1"/>
    </source>
</evidence>
<dbReference type="EMBL" id="CP040058">
    <property type="protein sequence ID" value="QCP35383.1"/>
    <property type="molecule type" value="Genomic_DNA"/>
</dbReference>
<proteinExistence type="predicted"/>
<dbReference type="AlphaFoldDB" id="A0A4P8IHB8"/>
<gene>
    <name evidence="2" type="ORF">AR1Y2_1929</name>
</gene>
<keyword evidence="1" id="KW-1133">Transmembrane helix</keyword>
<dbReference type="KEGG" id="arf:AR1Y2_1929"/>
<name>A0A4P8IHB8_9FIRM</name>
<keyword evidence="1" id="KW-0472">Membrane</keyword>
<feature type="transmembrane region" description="Helical" evidence="1">
    <location>
        <begin position="20"/>
        <end position="39"/>
    </location>
</feature>
<accession>A0A4P8IHB8</accession>
<dbReference type="Proteomes" id="UP000298653">
    <property type="component" value="Chromosome"/>
</dbReference>
<reference evidence="2 3" key="1">
    <citation type="submission" date="2019-05" db="EMBL/GenBank/DDBJ databases">
        <title>Complete genome sequencing of Anaerostipes rhamnosivorans.</title>
        <authorList>
            <person name="Bui T.P.N."/>
            <person name="de Vos W.M."/>
        </authorList>
    </citation>
    <scope>NUCLEOTIDE SEQUENCE [LARGE SCALE GENOMIC DNA]</scope>
    <source>
        <strain evidence="2 3">1y2</strain>
    </source>
</reference>
<evidence type="ECO:0000256" key="1">
    <source>
        <dbReference type="SAM" id="Phobius"/>
    </source>
</evidence>
<sequence length="40" mass="4584">MFNSHLKFHICFYNQSILDPTIFIGILAASLFTCSLYDAK</sequence>